<protein>
    <submittedName>
        <fullName evidence="2 3">Uncharacterized protein</fullName>
    </submittedName>
</protein>
<proteinExistence type="inferred from homology"/>
<comment type="subcellular location">
    <subcellularLocation>
        <location evidence="1">Membrane</location>
        <topology evidence="1">Multi-pass membrane protein</topology>
    </subcellularLocation>
</comment>
<dbReference type="SUPFAM" id="SSF49562">
    <property type="entry name" value="C2 domain (Calcium/lipid-binding domain, CaLB)"/>
    <property type="match status" value="1"/>
</dbReference>
<dbReference type="RefSeq" id="XP_005833245.1">
    <property type="nucleotide sequence ID" value="XM_005833188.1"/>
</dbReference>
<reference evidence="4" key="2">
    <citation type="submission" date="2012-11" db="EMBL/GenBank/DDBJ databases">
        <authorList>
            <person name="Kuo A."/>
            <person name="Curtis B.A."/>
            <person name="Tanifuji G."/>
            <person name="Burki F."/>
            <person name="Gruber A."/>
            <person name="Irimia M."/>
            <person name="Maruyama S."/>
            <person name="Arias M.C."/>
            <person name="Ball S.G."/>
            <person name="Gile G.H."/>
            <person name="Hirakawa Y."/>
            <person name="Hopkins J.F."/>
            <person name="Rensing S.A."/>
            <person name="Schmutz J."/>
            <person name="Symeonidi A."/>
            <person name="Elias M."/>
            <person name="Eveleigh R.J."/>
            <person name="Herman E.K."/>
            <person name="Klute M.J."/>
            <person name="Nakayama T."/>
            <person name="Obornik M."/>
            <person name="Reyes-Prieto A."/>
            <person name="Armbrust E.V."/>
            <person name="Aves S.J."/>
            <person name="Beiko R.G."/>
            <person name="Coutinho P."/>
            <person name="Dacks J.B."/>
            <person name="Durnford D.G."/>
            <person name="Fast N.M."/>
            <person name="Green B.R."/>
            <person name="Grisdale C."/>
            <person name="Hempe F."/>
            <person name="Henrissat B."/>
            <person name="Hoppner M.P."/>
            <person name="Ishida K.-I."/>
            <person name="Kim E."/>
            <person name="Koreny L."/>
            <person name="Kroth P.G."/>
            <person name="Liu Y."/>
            <person name="Malik S.-B."/>
            <person name="Maier U.G."/>
            <person name="McRose D."/>
            <person name="Mock T."/>
            <person name="Neilson J.A."/>
            <person name="Onodera N.T."/>
            <person name="Poole A.M."/>
            <person name="Pritham E.J."/>
            <person name="Richards T.A."/>
            <person name="Rocap G."/>
            <person name="Roy S.W."/>
            <person name="Sarai C."/>
            <person name="Schaack S."/>
            <person name="Shirato S."/>
            <person name="Slamovits C.H."/>
            <person name="Spencer D.F."/>
            <person name="Suzuki S."/>
            <person name="Worden A.Z."/>
            <person name="Zauner S."/>
            <person name="Barry K."/>
            <person name="Bell C."/>
            <person name="Bharti A.K."/>
            <person name="Crow J.A."/>
            <person name="Grimwood J."/>
            <person name="Kramer R."/>
            <person name="Lindquist E."/>
            <person name="Lucas S."/>
            <person name="Salamov A."/>
            <person name="McFadden G.I."/>
            <person name="Lane C.E."/>
            <person name="Keeling P.J."/>
            <person name="Gray M.W."/>
            <person name="Grigoriev I.V."/>
            <person name="Archibald J.M."/>
        </authorList>
    </citation>
    <scope>NUCLEOTIDE SEQUENCE</scope>
    <source>
        <strain evidence="4">CCMP2712</strain>
    </source>
</reference>
<dbReference type="OrthoDB" id="10009287at2759"/>
<evidence type="ECO:0000313" key="2">
    <source>
        <dbReference type="EMBL" id="EKX46265.1"/>
    </source>
</evidence>
<sequence length="358" mass="40214">MLWGTMAFAKTITTVKDIGMLVVDVIFKGEGAMCTLCDKVMTMMLSGEAEGGLSDIDCRAMCFGLKRCITICDKLVKIDEFGEVPKCKYHFPASCEATIQHVHLQISRLSVVGRLQEMAKGMNKMMSENVGALANALGKAPKCGEPGGDDDRQWLSFWIIFLILNVIENMTDVLLSWIPSYYEAKFVLLAWLIFFEGADILYRRVHSLFEVIHALLVRLHVIPEVVYEEWNEEEYLETLPLGLAETIKECGGPGCVFRKFTSRSDMEDMLRDRRTKQLLRAFEDVNPRYVEVHLVKAEGLAAMDANGLSDPYCLLSLVPTAREEEEIEDASSHALTRFARLKLLVQSGLSAVISRLKA</sequence>
<evidence type="ECO:0000313" key="4">
    <source>
        <dbReference type="Proteomes" id="UP000011087"/>
    </source>
</evidence>
<dbReference type="eggNOG" id="KOG1725">
    <property type="taxonomic scope" value="Eukaryota"/>
</dbReference>
<reference evidence="2 4" key="1">
    <citation type="journal article" date="2012" name="Nature">
        <title>Algal genomes reveal evolutionary mosaicism and the fate of nucleomorphs.</title>
        <authorList>
            <consortium name="DOE Joint Genome Institute"/>
            <person name="Curtis B.A."/>
            <person name="Tanifuji G."/>
            <person name="Burki F."/>
            <person name="Gruber A."/>
            <person name="Irimia M."/>
            <person name="Maruyama S."/>
            <person name="Arias M.C."/>
            <person name="Ball S.G."/>
            <person name="Gile G.H."/>
            <person name="Hirakawa Y."/>
            <person name="Hopkins J.F."/>
            <person name="Kuo A."/>
            <person name="Rensing S.A."/>
            <person name="Schmutz J."/>
            <person name="Symeonidi A."/>
            <person name="Elias M."/>
            <person name="Eveleigh R.J."/>
            <person name="Herman E.K."/>
            <person name="Klute M.J."/>
            <person name="Nakayama T."/>
            <person name="Obornik M."/>
            <person name="Reyes-Prieto A."/>
            <person name="Armbrust E.V."/>
            <person name="Aves S.J."/>
            <person name="Beiko R.G."/>
            <person name="Coutinho P."/>
            <person name="Dacks J.B."/>
            <person name="Durnford D.G."/>
            <person name="Fast N.M."/>
            <person name="Green B.R."/>
            <person name="Grisdale C.J."/>
            <person name="Hempel F."/>
            <person name="Henrissat B."/>
            <person name="Hoppner M.P."/>
            <person name="Ishida K."/>
            <person name="Kim E."/>
            <person name="Koreny L."/>
            <person name="Kroth P.G."/>
            <person name="Liu Y."/>
            <person name="Malik S.B."/>
            <person name="Maier U.G."/>
            <person name="McRose D."/>
            <person name="Mock T."/>
            <person name="Neilson J.A."/>
            <person name="Onodera N.T."/>
            <person name="Poole A.M."/>
            <person name="Pritham E.J."/>
            <person name="Richards T.A."/>
            <person name="Rocap G."/>
            <person name="Roy S.W."/>
            <person name="Sarai C."/>
            <person name="Schaack S."/>
            <person name="Shirato S."/>
            <person name="Slamovits C.H."/>
            <person name="Spencer D.F."/>
            <person name="Suzuki S."/>
            <person name="Worden A.Z."/>
            <person name="Zauner S."/>
            <person name="Barry K."/>
            <person name="Bell C."/>
            <person name="Bharti A.K."/>
            <person name="Crow J.A."/>
            <person name="Grimwood J."/>
            <person name="Kramer R."/>
            <person name="Lindquist E."/>
            <person name="Lucas S."/>
            <person name="Salamov A."/>
            <person name="McFadden G.I."/>
            <person name="Lane C.E."/>
            <person name="Keeling P.J."/>
            <person name="Gray M.W."/>
            <person name="Grigoriev I.V."/>
            <person name="Archibald J.M."/>
        </authorList>
    </citation>
    <scope>NUCLEOTIDE SEQUENCE</scope>
    <source>
        <strain evidence="2 4">CCMP2712</strain>
    </source>
</reference>
<dbReference type="Pfam" id="PF03134">
    <property type="entry name" value="TB2_DP1_HVA22"/>
    <property type="match status" value="1"/>
</dbReference>
<organism evidence="2">
    <name type="scientific">Guillardia theta (strain CCMP2712)</name>
    <name type="common">Cryptophyte</name>
    <dbReference type="NCBI Taxonomy" id="905079"/>
    <lineage>
        <taxon>Eukaryota</taxon>
        <taxon>Cryptophyceae</taxon>
        <taxon>Pyrenomonadales</taxon>
        <taxon>Geminigeraceae</taxon>
        <taxon>Guillardia</taxon>
    </lineage>
</organism>
<dbReference type="STRING" id="905079.L1JDU1"/>
<dbReference type="InterPro" id="IPR004345">
    <property type="entry name" value="TB2_DP1_HVA22"/>
</dbReference>
<dbReference type="EnsemblProtists" id="EKX46265">
    <property type="protein sequence ID" value="EKX46265"/>
    <property type="gene ID" value="GUITHDRAFT_107876"/>
</dbReference>
<dbReference type="AlphaFoldDB" id="L1JDU1"/>
<dbReference type="KEGG" id="gtt:GUITHDRAFT_107876"/>
<dbReference type="Gene3D" id="2.60.40.150">
    <property type="entry name" value="C2 domain"/>
    <property type="match status" value="1"/>
</dbReference>
<dbReference type="HOGENOM" id="CLU_774892_0_0_1"/>
<accession>L1JDU1</accession>
<dbReference type="GO" id="GO:0016020">
    <property type="term" value="C:membrane"/>
    <property type="evidence" value="ECO:0007669"/>
    <property type="project" value="UniProtKB-SubCell"/>
</dbReference>
<evidence type="ECO:0000313" key="3">
    <source>
        <dbReference type="EnsemblProtists" id="EKX46265"/>
    </source>
</evidence>
<dbReference type="InterPro" id="IPR035892">
    <property type="entry name" value="C2_domain_sf"/>
</dbReference>
<name>L1JDU1_GUITC</name>
<keyword evidence="4" id="KW-1185">Reference proteome</keyword>
<comment type="similarity">
    <text evidence="1">Belongs to the DP1 family.</text>
</comment>
<dbReference type="PaxDb" id="55529-EKX46265"/>
<gene>
    <name evidence="2" type="ORF">GUITHDRAFT_107876</name>
</gene>
<dbReference type="EMBL" id="JH992995">
    <property type="protein sequence ID" value="EKX46265.1"/>
    <property type="molecule type" value="Genomic_DNA"/>
</dbReference>
<dbReference type="GeneID" id="17302981"/>
<dbReference type="PANTHER" id="PTHR12300">
    <property type="entry name" value="HVA22-LIKE PROTEINS"/>
    <property type="match status" value="1"/>
</dbReference>
<reference evidence="3" key="3">
    <citation type="submission" date="2016-03" db="UniProtKB">
        <authorList>
            <consortium name="EnsemblProtists"/>
        </authorList>
    </citation>
    <scope>IDENTIFICATION</scope>
</reference>
<dbReference type="Proteomes" id="UP000011087">
    <property type="component" value="Unassembled WGS sequence"/>
</dbReference>
<evidence type="ECO:0000256" key="1">
    <source>
        <dbReference type="RuleBase" id="RU362006"/>
    </source>
</evidence>